<evidence type="ECO:0000256" key="8">
    <source>
        <dbReference type="ARBA" id="ARBA00022777"/>
    </source>
</evidence>
<keyword evidence="15" id="KW-1185">Reference proteome</keyword>
<dbReference type="PANTHER" id="PTHR45453">
    <property type="entry name" value="PHOSPHATE REGULON SENSOR PROTEIN PHOR"/>
    <property type="match status" value="1"/>
</dbReference>
<dbReference type="GO" id="GO:0005886">
    <property type="term" value="C:plasma membrane"/>
    <property type="evidence" value="ECO:0007669"/>
    <property type="project" value="UniProtKB-SubCell"/>
</dbReference>
<dbReference type="EC" id="2.7.13.3" evidence="3"/>
<dbReference type="GeneID" id="66300671"/>
<evidence type="ECO:0000256" key="5">
    <source>
        <dbReference type="ARBA" id="ARBA00022553"/>
    </source>
</evidence>
<accession>A0A1U6JRD2</accession>
<dbReference type="InterPro" id="IPR050351">
    <property type="entry name" value="BphY/WalK/GraS-like"/>
</dbReference>
<keyword evidence="6" id="KW-0808">Transferase</keyword>
<dbReference type="InterPro" id="IPR004358">
    <property type="entry name" value="Sig_transdc_His_kin-like_C"/>
</dbReference>
<keyword evidence="8 14" id="KW-0418">Kinase</keyword>
<dbReference type="Gene3D" id="3.30.565.10">
    <property type="entry name" value="Histidine kinase-like ATPase, C-terminal domain"/>
    <property type="match status" value="1"/>
</dbReference>
<evidence type="ECO:0000256" key="12">
    <source>
        <dbReference type="SAM" id="Phobius"/>
    </source>
</evidence>
<dbReference type="GO" id="GO:0000155">
    <property type="term" value="F:phosphorelay sensor kinase activity"/>
    <property type="evidence" value="ECO:0007669"/>
    <property type="project" value="InterPro"/>
</dbReference>
<keyword evidence="11 12" id="KW-0472">Membrane</keyword>
<evidence type="ECO:0000256" key="10">
    <source>
        <dbReference type="ARBA" id="ARBA00023012"/>
    </source>
</evidence>
<dbReference type="InterPro" id="IPR036890">
    <property type="entry name" value="HATPase_C_sf"/>
</dbReference>
<evidence type="ECO:0000256" key="7">
    <source>
        <dbReference type="ARBA" id="ARBA00022692"/>
    </source>
</evidence>
<keyword evidence="5" id="KW-0597">Phosphoprotein</keyword>
<dbReference type="AlphaFoldDB" id="A0A1U6JRD2"/>
<dbReference type="InterPro" id="IPR036097">
    <property type="entry name" value="HisK_dim/P_sf"/>
</dbReference>
<proteinExistence type="predicted"/>
<keyword evidence="4" id="KW-1003">Cell membrane</keyword>
<comment type="subcellular location">
    <subcellularLocation>
        <location evidence="2">Cell membrane</location>
        <topology evidence="2">Multi-pass membrane protein</topology>
    </subcellularLocation>
</comment>
<evidence type="ECO:0000259" key="13">
    <source>
        <dbReference type="PROSITE" id="PS50109"/>
    </source>
</evidence>
<evidence type="ECO:0000256" key="1">
    <source>
        <dbReference type="ARBA" id="ARBA00000085"/>
    </source>
</evidence>
<keyword evidence="10" id="KW-0902">Two-component regulatory system</keyword>
<dbReference type="CDD" id="cd00082">
    <property type="entry name" value="HisKA"/>
    <property type="match status" value="1"/>
</dbReference>
<name>A0A1U6JRD2_9CLOT</name>
<reference evidence="15" key="1">
    <citation type="submission" date="2017-03" db="EMBL/GenBank/DDBJ databases">
        <authorList>
            <person name="Falquet L."/>
            <person name="Falquet L."/>
        </authorList>
    </citation>
    <scope>NUCLEOTIDE SEQUENCE [LARGE SCALE GENOMIC DNA]</scope>
</reference>
<dbReference type="PRINTS" id="PR00344">
    <property type="entry name" value="BCTRLSENSOR"/>
</dbReference>
<evidence type="ECO:0000256" key="3">
    <source>
        <dbReference type="ARBA" id="ARBA00012438"/>
    </source>
</evidence>
<dbReference type="SUPFAM" id="SSF55874">
    <property type="entry name" value="ATPase domain of HSP90 chaperone/DNA topoisomerase II/histidine kinase"/>
    <property type="match status" value="1"/>
</dbReference>
<feature type="domain" description="Histidine kinase" evidence="13">
    <location>
        <begin position="126"/>
        <end position="332"/>
    </location>
</feature>
<organism evidence="14 15">
    <name type="scientific">Clostridium chauvoei JF4335</name>
    <dbReference type="NCBI Taxonomy" id="1351755"/>
    <lineage>
        <taxon>Bacteria</taxon>
        <taxon>Bacillati</taxon>
        <taxon>Bacillota</taxon>
        <taxon>Clostridia</taxon>
        <taxon>Eubacteriales</taxon>
        <taxon>Clostridiaceae</taxon>
        <taxon>Clostridium</taxon>
    </lineage>
</organism>
<dbReference type="InterPro" id="IPR005467">
    <property type="entry name" value="His_kinase_dom"/>
</dbReference>
<protein>
    <recommendedName>
        <fullName evidence="3">histidine kinase</fullName>
        <ecNumber evidence="3">2.7.13.3</ecNumber>
    </recommendedName>
</protein>
<dbReference type="OrthoDB" id="9780487at2"/>
<dbReference type="Pfam" id="PF02518">
    <property type="entry name" value="HATPase_c"/>
    <property type="match status" value="1"/>
</dbReference>
<dbReference type="Proteomes" id="UP000190476">
    <property type="component" value="Chromosome I"/>
</dbReference>
<keyword evidence="7 12" id="KW-0812">Transmembrane</keyword>
<keyword evidence="9 12" id="KW-1133">Transmembrane helix</keyword>
<dbReference type="GO" id="GO:0004721">
    <property type="term" value="F:phosphoprotein phosphatase activity"/>
    <property type="evidence" value="ECO:0007669"/>
    <property type="project" value="TreeGrafter"/>
</dbReference>
<comment type="catalytic activity">
    <reaction evidence="1">
        <text>ATP + protein L-histidine = ADP + protein N-phospho-L-histidine.</text>
        <dbReference type="EC" id="2.7.13.3"/>
    </reaction>
</comment>
<evidence type="ECO:0000313" key="14">
    <source>
        <dbReference type="EMBL" id="SLK22613.1"/>
    </source>
</evidence>
<dbReference type="PANTHER" id="PTHR45453:SF2">
    <property type="entry name" value="HISTIDINE KINASE"/>
    <property type="match status" value="1"/>
</dbReference>
<feature type="transmembrane region" description="Helical" evidence="12">
    <location>
        <begin position="36"/>
        <end position="55"/>
    </location>
</feature>
<feature type="transmembrane region" description="Helical" evidence="12">
    <location>
        <begin position="12"/>
        <end position="30"/>
    </location>
</feature>
<dbReference type="InterPro" id="IPR003594">
    <property type="entry name" value="HATPase_dom"/>
</dbReference>
<dbReference type="SMART" id="SM00387">
    <property type="entry name" value="HATPase_c"/>
    <property type="match status" value="1"/>
</dbReference>
<evidence type="ECO:0000256" key="9">
    <source>
        <dbReference type="ARBA" id="ARBA00022989"/>
    </source>
</evidence>
<dbReference type="PROSITE" id="PS50109">
    <property type="entry name" value="HIS_KIN"/>
    <property type="match status" value="1"/>
</dbReference>
<dbReference type="GO" id="GO:0016036">
    <property type="term" value="P:cellular response to phosphate starvation"/>
    <property type="evidence" value="ECO:0007669"/>
    <property type="project" value="TreeGrafter"/>
</dbReference>
<evidence type="ECO:0000256" key="11">
    <source>
        <dbReference type="ARBA" id="ARBA00023136"/>
    </source>
</evidence>
<sequence length="336" mass="39035">MKIVDFFKDKLGFLVINISLFILVSIIMLVTKISLAVVFIVFCIWFLPLISYITIEMLEKKRYYDEVISVLNNLEKKYLLPEVINKPNFLEGKIVCDILREVSRDMNEQVKYYRDKENDYREYIETWVHEIKTPIASTRLIIDNNENPITNRIKTQINRVEGFIEQILYYSRSNDVSKDYIINSFELNKAITSVIKRNSRDFISRKIKLNLNSLDKIVYSDIKWVEFIINQVISNAIKYSRDKEPKISIYSTKENNSVALIIEDNGVGIIDRDLNRVFDKGFTGENGRIFGKSTGIGLYLCKNLCDKLGLGLELKSQIGEGTKVKIIFPEGRLTSF</sequence>
<gene>
    <name evidence="14" type="ORF">CCH01_24760</name>
</gene>
<evidence type="ECO:0000256" key="6">
    <source>
        <dbReference type="ARBA" id="ARBA00022679"/>
    </source>
</evidence>
<dbReference type="SUPFAM" id="SSF47384">
    <property type="entry name" value="Homodimeric domain of signal transducing histidine kinase"/>
    <property type="match status" value="1"/>
</dbReference>
<dbReference type="STRING" id="1351755.CCH01_24760"/>
<evidence type="ECO:0000256" key="2">
    <source>
        <dbReference type="ARBA" id="ARBA00004651"/>
    </source>
</evidence>
<dbReference type="RefSeq" id="WP_079481673.1">
    <property type="nucleotide sequence ID" value="NZ_CBML010000001.1"/>
</dbReference>
<dbReference type="EMBL" id="LT799839">
    <property type="protein sequence ID" value="SLK22613.1"/>
    <property type="molecule type" value="Genomic_DNA"/>
</dbReference>
<evidence type="ECO:0000256" key="4">
    <source>
        <dbReference type="ARBA" id="ARBA00022475"/>
    </source>
</evidence>
<evidence type="ECO:0000313" key="15">
    <source>
        <dbReference type="Proteomes" id="UP000190476"/>
    </source>
</evidence>
<dbReference type="InterPro" id="IPR003661">
    <property type="entry name" value="HisK_dim/P_dom"/>
</dbReference>